<dbReference type="PANTHER" id="PTHR46401:SF2">
    <property type="entry name" value="GLYCOSYLTRANSFERASE WBBK-RELATED"/>
    <property type="match status" value="1"/>
</dbReference>
<keyword evidence="1 3" id="KW-0808">Transferase</keyword>
<accession>U3AFF4</accession>
<feature type="domain" description="Glycosyltransferase subfamily 4-like N-terminal" evidence="2">
    <location>
        <begin position="22"/>
        <end position="200"/>
    </location>
</feature>
<name>U3AFF4_9EURY</name>
<dbReference type="Pfam" id="PF13692">
    <property type="entry name" value="Glyco_trans_1_4"/>
    <property type="match status" value="1"/>
</dbReference>
<dbReference type="Pfam" id="PF13439">
    <property type="entry name" value="Glyco_transf_4"/>
    <property type="match status" value="1"/>
</dbReference>
<evidence type="ECO:0000259" key="2">
    <source>
        <dbReference type="Pfam" id="PF13439"/>
    </source>
</evidence>
<dbReference type="AlphaFoldDB" id="U3AFF4"/>
<protein>
    <submittedName>
        <fullName evidence="3">Glycosyl transferase, group 1</fullName>
    </submittedName>
</protein>
<dbReference type="EMBL" id="BATA01000072">
    <property type="protein sequence ID" value="GAD53513.1"/>
    <property type="molecule type" value="Genomic_DNA"/>
</dbReference>
<evidence type="ECO:0000313" key="3">
    <source>
        <dbReference type="EMBL" id="GAD53513.1"/>
    </source>
</evidence>
<comment type="caution">
    <text evidence="3">The sequence shown here is derived from an EMBL/GenBank/DDBJ whole genome shotgun (WGS) entry which is preliminary data.</text>
</comment>
<dbReference type="GO" id="GO:0016757">
    <property type="term" value="F:glycosyltransferase activity"/>
    <property type="evidence" value="ECO:0007669"/>
    <property type="project" value="TreeGrafter"/>
</dbReference>
<dbReference type="SUPFAM" id="SSF53756">
    <property type="entry name" value="UDP-Glycosyltransferase/glycogen phosphorylase"/>
    <property type="match status" value="1"/>
</dbReference>
<proteinExistence type="predicted"/>
<dbReference type="PANTHER" id="PTHR46401">
    <property type="entry name" value="GLYCOSYLTRANSFERASE WBBK-RELATED"/>
    <property type="match status" value="1"/>
</dbReference>
<dbReference type="InterPro" id="IPR028098">
    <property type="entry name" value="Glyco_trans_4-like_N"/>
</dbReference>
<keyword evidence="4" id="KW-1185">Reference proteome</keyword>
<reference evidence="3 4" key="1">
    <citation type="submission" date="2013-09" db="EMBL/GenBank/DDBJ databases">
        <title>Whole genome sequencing of Halarchaeum acidiphilum strain MH1-52-1.</title>
        <authorList>
            <person name="Shimane Y."/>
            <person name="Minegishi H."/>
            <person name="Nishi S."/>
            <person name="Echigo A."/>
            <person name="Shuto A."/>
            <person name="Konishi M."/>
            <person name="Ito T."/>
            <person name="Ohkuma M."/>
            <person name="Ohta Y."/>
            <person name="Nagano Y."/>
            <person name="Tsubouchi T."/>
            <person name="Mori K."/>
            <person name="Usui K."/>
            <person name="Kamekura M."/>
            <person name="Usami R."/>
            <person name="Takaki Y."/>
            <person name="Hatada Y."/>
        </authorList>
    </citation>
    <scope>NUCLEOTIDE SEQUENCE [LARGE SCALE GENOMIC DNA]</scope>
    <source>
        <strain evidence="3 4">JCM 16109</strain>
    </source>
</reference>
<gene>
    <name evidence="3" type="ORF">MBEHAL_2273</name>
</gene>
<dbReference type="Gene3D" id="3.40.50.2000">
    <property type="entry name" value="Glycogen Phosphorylase B"/>
    <property type="match status" value="2"/>
</dbReference>
<evidence type="ECO:0000313" key="4">
    <source>
        <dbReference type="Proteomes" id="UP000016986"/>
    </source>
</evidence>
<sequence>MHLTQVAPYVTYPPRMGGDHRTHGLVKEFPTEGDTVVRYCQGGSPAMYKSIDLRRRVEIADGYDEVRHLHPLHEVAKAPMLLGYPNLLAHHTLRVASNSLGDLLDKADVVLSREPWQTPYVLNHTDDDTPVVFSSHNVETERFGDIEQPFFEGAVARRVDALERRSVEGADAIVCTSKRDADVYRERYDPRGPVIVAPNGTYEDSLRDHRPDSARATHVRTRYGIDTDTTVCLFMGSNYKPNVEAAEAVVEVARLMRDDAVHFLVMGSVGDAIDNTPANVTTTGYVEEGFEAHFDAADIALNPMLSGGGTNIKLIDFFARSLPVVSTPFGARGLDATPDEHLVVAELDGFSGAVRTLAADPDRQREIGRRARELAAARYTWEAASRHLRERIVDLFGPF</sequence>
<evidence type="ECO:0000256" key="1">
    <source>
        <dbReference type="ARBA" id="ARBA00022679"/>
    </source>
</evidence>
<organism evidence="3 4">
    <name type="scientific">Halarchaeum acidiphilum MH1-52-1</name>
    <dbReference type="NCBI Taxonomy" id="1261545"/>
    <lineage>
        <taxon>Archaea</taxon>
        <taxon>Methanobacteriati</taxon>
        <taxon>Methanobacteriota</taxon>
        <taxon>Stenosarchaea group</taxon>
        <taxon>Halobacteria</taxon>
        <taxon>Halobacteriales</taxon>
        <taxon>Halobacteriaceae</taxon>
    </lineage>
</organism>
<dbReference type="OrthoDB" id="132546at2157"/>
<dbReference type="RefSeq" id="WP_020221069.1">
    <property type="nucleotide sequence ID" value="NZ_BANO01000030.1"/>
</dbReference>
<dbReference type="Proteomes" id="UP000016986">
    <property type="component" value="Unassembled WGS sequence"/>
</dbReference>
<dbReference type="eggNOG" id="arCOG01409">
    <property type="taxonomic scope" value="Archaea"/>
</dbReference>